<accession>X1DXP7</accession>
<organism evidence="2">
    <name type="scientific">marine sediment metagenome</name>
    <dbReference type="NCBI Taxonomy" id="412755"/>
    <lineage>
        <taxon>unclassified sequences</taxon>
        <taxon>metagenomes</taxon>
        <taxon>ecological metagenomes</taxon>
    </lineage>
</organism>
<protein>
    <recommendedName>
        <fullName evidence="1">KARI C-terminal knotted domain-containing protein</fullName>
    </recommendedName>
</protein>
<dbReference type="GO" id="GO:0009082">
    <property type="term" value="P:branched-chain amino acid biosynthetic process"/>
    <property type="evidence" value="ECO:0007669"/>
    <property type="project" value="InterPro"/>
</dbReference>
<dbReference type="InterPro" id="IPR000506">
    <property type="entry name" value="KARI_C"/>
</dbReference>
<dbReference type="Gene3D" id="6.10.240.10">
    <property type="match status" value="1"/>
</dbReference>
<dbReference type="EMBL" id="BARU01000796">
    <property type="protein sequence ID" value="GAH25037.1"/>
    <property type="molecule type" value="Genomic_DNA"/>
</dbReference>
<gene>
    <name evidence="2" type="ORF">S03H2_02398</name>
</gene>
<comment type="caution">
    <text evidence="2">The sequence shown here is derived from an EMBL/GenBank/DDBJ whole genome shotgun (WGS) entry which is preliminary data.</text>
</comment>
<dbReference type="AlphaFoldDB" id="X1DXP7"/>
<dbReference type="GO" id="GO:0004455">
    <property type="term" value="F:ketol-acid reductoisomerase activity"/>
    <property type="evidence" value="ECO:0007669"/>
    <property type="project" value="InterPro"/>
</dbReference>
<feature type="non-terminal residue" evidence="2">
    <location>
        <position position="1"/>
    </location>
</feature>
<sequence length="57" mass="6783">KILKDIQSGAFAREWILENKAGRPVYNAIKKKEENHLIEKVGKELRKMMTWIKKEED</sequence>
<dbReference type="PROSITE" id="PS51851">
    <property type="entry name" value="KARI_C"/>
    <property type="match status" value="1"/>
</dbReference>
<name>X1DXP7_9ZZZZ</name>
<dbReference type="InterPro" id="IPR008927">
    <property type="entry name" value="6-PGluconate_DH-like_C_sf"/>
</dbReference>
<evidence type="ECO:0000313" key="2">
    <source>
        <dbReference type="EMBL" id="GAH25037.1"/>
    </source>
</evidence>
<dbReference type="SUPFAM" id="SSF48179">
    <property type="entry name" value="6-phosphogluconate dehydrogenase C-terminal domain-like"/>
    <property type="match status" value="1"/>
</dbReference>
<feature type="domain" description="KARI C-terminal knotted" evidence="1">
    <location>
        <begin position="1"/>
        <end position="52"/>
    </location>
</feature>
<reference evidence="2" key="1">
    <citation type="journal article" date="2014" name="Front. Microbiol.">
        <title>High frequency of phylogenetically diverse reductive dehalogenase-homologous genes in deep subseafloor sedimentary metagenomes.</title>
        <authorList>
            <person name="Kawai M."/>
            <person name="Futagami T."/>
            <person name="Toyoda A."/>
            <person name="Takaki Y."/>
            <person name="Nishi S."/>
            <person name="Hori S."/>
            <person name="Arai W."/>
            <person name="Tsubouchi T."/>
            <person name="Morono Y."/>
            <person name="Uchiyama I."/>
            <person name="Ito T."/>
            <person name="Fujiyama A."/>
            <person name="Inagaki F."/>
            <person name="Takami H."/>
        </authorList>
    </citation>
    <scope>NUCLEOTIDE SEQUENCE</scope>
    <source>
        <strain evidence="2">Expedition CK06-06</strain>
    </source>
</reference>
<dbReference type="Pfam" id="PF01450">
    <property type="entry name" value="KARI_C"/>
    <property type="match status" value="1"/>
</dbReference>
<evidence type="ECO:0000259" key="1">
    <source>
        <dbReference type="PROSITE" id="PS51851"/>
    </source>
</evidence>
<proteinExistence type="predicted"/>